<dbReference type="AlphaFoldDB" id="A0A562PF81"/>
<reference evidence="2 3" key="1">
    <citation type="journal article" date="2015" name="Stand. Genomic Sci.">
        <title>Genomic Encyclopedia of Bacterial and Archaeal Type Strains, Phase III: the genomes of soil and plant-associated and newly described type strains.</title>
        <authorList>
            <person name="Whitman W.B."/>
            <person name="Woyke T."/>
            <person name="Klenk H.P."/>
            <person name="Zhou Y."/>
            <person name="Lilburn T.G."/>
            <person name="Beck B.J."/>
            <person name="De Vos P."/>
            <person name="Vandamme P."/>
            <person name="Eisen J.A."/>
            <person name="Garrity G."/>
            <person name="Hugenholtz P."/>
            <person name="Kyrpides N.C."/>
        </authorList>
    </citation>
    <scope>NUCLEOTIDE SEQUENCE [LARGE SCALE GENOMIC DNA]</scope>
    <source>
        <strain evidence="2 3">CGMCC 1.2546</strain>
    </source>
</reference>
<dbReference type="RefSeq" id="WP_145711117.1">
    <property type="nucleotide sequence ID" value="NZ_BSPF01000102.1"/>
</dbReference>
<keyword evidence="1" id="KW-1133">Transmembrane helix</keyword>
<keyword evidence="1" id="KW-0472">Membrane</keyword>
<dbReference type="Proteomes" id="UP000317122">
    <property type="component" value="Unassembled WGS sequence"/>
</dbReference>
<keyword evidence="1" id="KW-0812">Transmembrane</keyword>
<accession>A0A562PF81</accession>
<feature type="transmembrane region" description="Helical" evidence="1">
    <location>
        <begin position="154"/>
        <end position="175"/>
    </location>
</feature>
<evidence type="ECO:0000313" key="2">
    <source>
        <dbReference type="EMBL" id="TWI43077.1"/>
    </source>
</evidence>
<comment type="caution">
    <text evidence="2">The sequence shown here is derived from an EMBL/GenBank/DDBJ whole genome shotgun (WGS) entry which is preliminary data.</text>
</comment>
<feature type="transmembrane region" description="Helical" evidence="1">
    <location>
        <begin position="6"/>
        <end position="30"/>
    </location>
</feature>
<evidence type="ECO:0000313" key="3">
    <source>
        <dbReference type="Proteomes" id="UP000317122"/>
    </source>
</evidence>
<dbReference type="EMBL" id="VLKT01000001">
    <property type="protein sequence ID" value="TWI43077.1"/>
    <property type="molecule type" value="Genomic_DNA"/>
</dbReference>
<proteinExistence type="predicted"/>
<name>A0A562PF81_9HYPH</name>
<keyword evidence="3" id="KW-1185">Reference proteome</keyword>
<dbReference type="OrthoDB" id="8095744at2"/>
<feature type="transmembrane region" description="Helical" evidence="1">
    <location>
        <begin position="51"/>
        <end position="75"/>
    </location>
</feature>
<feature type="transmembrane region" description="Helical" evidence="1">
    <location>
        <begin position="81"/>
        <end position="100"/>
    </location>
</feature>
<sequence>MDWYSIVKFLHVVSAILWVGGGFTLMVLAVRADRAGNIEGMLQAMRATGELGNRFFAPMSMLTLAFGLIMCGFWVGFSDLWILIGLVGYATTFCIGMFVFKPTADRMAAMIAKDGVTPAALAQGQRILSAARLDYSVMLVIIADMVLKPTLNDITILGCMALVLTTGIALALGGARRLVPSAA</sequence>
<evidence type="ECO:0000256" key="1">
    <source>
        <dbReference type="SAM" id="Phobius"/>
    </source>
</evidence>
<protein>
    <submittedName>
        <fullName evidence="2">Putative integral membrane protein DUF2269</fullName>
    </submittedName>
</protein>
<gene>
    <name evidence="2" type="ORF">IQ26_00036</name>
</gene>
<organism evidence="2 3">
    <name type="scientific">Mesorhizobium tianshanense</name>
    <dbReference type="NCBI Taxonomy" id="39844"/>
    <lineage>
        <taxon>Bacteria</taxon>
        <taxon>Pseudomonadati</taxon>
        <taxon>Pseudomonadota</taxon>
        <taxon>Alphaproteobacteria</taxon>
        <taxon>Hyphomicrobiales</taxon>
        <taxon>Phyllobacteriaceae</taxon>
        <taxon>Mesorhizobium</taxon>
    </lineage>
</organism>
<dbReference type="Pfam" id="PF10027">
    <property type="entry name" value="DUF2269"/>
    <property type="match status" value="1"/>
</dbReference>
<dbReference type="InterPro" id="IPR018729">
    <property type="entry name" value="DUF2269_transmembrane"/>
</dbReference>